<dbReference type="AlphaFoldDB" id="A0A1H9KDB2"/>
<dbReference type="EMBL" id="FOGC01000009">
    <property type="protein sequence ID" value="SEQ96927.1"/>
    <property type="molecule type" value="Genomic_DNA"/>
</dbReference>
<protein>
    <submittedName>
        <fullName evidence="1">Uncharacterized protein</fullName>
    </submittedName>
</protein>
<dbReference type="STRING" id="988801.SAMN05216522_10971"/>
<evidence type="ECO:0000313" key="2">
    <source>
        <dbReference type="Proteomes" id="UP000242515"/>
    </source>
</evidence>
<sequence>MPVRIMTVLFTFTPMIYKFSLTGVQKCYMKKSEQRGPLA</sequence>
<name>A0A1H9KDB2_9GAMM</name>
<keyword evidence="2" id="KW-1185">Reference proteome</keyword>
<gene>
    <name evidence="1" type="ORF">SAMN05216522_10971</name>
</gene>
<accession>A0A1H9KDB2</accession>
<proteinExistence type="predicted"/>
<evidence type="ECO:0000313" key="1">
    <source>
        <dbReference type="EMBL" id="SEQ96927.1"/>
    </source>
</evidence>
<organism evidence="1 2">
    <name type="scientific">Rosenbergiella nectarea</name>
    <dbReference type="NCBI Taxonomy" id="988801"/>
    <lineage>
        <taxon>Bacteria</taxon>
        <taxon>Pseudomonadati</taxon>
        <taxon>Pseudomonadota</taxon>
        <taxon>Gammaproteobacteria</taxon>
        <taxon>Enterobacterales</taxon>
        <taxon>Erwiniaceae</taxon>
        <taxon>Rosenbergiella</taxon>
    </lineage>
</organism>
<reference evidence="2" key="1">
    <citation type="submission" date="2016-10" db="EMBL/GenBank/DDBJ databases">
        <authorList>
            <person name="Varghese N."/>
            <person name="Submissions S."/>
        </authorList>
    </citation>
    <scope>NUCLEOTIDE SEQUENCE [LARGE SCALE GENOMIC DNA]</scope>
    <source>
        <strain evidence="2">8N4</strain>
    </source>
</reference>
<dbReference type="Proteomes" id="UP000242515">
    <property type="component" value="Unassembled WGS sequence"/>
</dbReference>